<keyword evidence="9" id="KW-1185">Reference proteome</keyword>
<organism evidence="8 9">
    <name type="scientific">Lentzea albida</name>
    <dbReference type="NCBI Taxonomy" id="65499"/>
    <lineage>
        <taxon>Bacteria</taxon>
        <taxon>Bacillati</taxon>
        <taxon>Actinomycetota</taxon>
        <taxon>Actinomycetes</taxon>
        <taxon>Pseudonocardiales</taxon>
        <taxon>Pseudonocardiaceae</taxon>
        <taxon>Lentzea</taxon>
    </lineage>
</organism>
<dbReference type="STRING" id="65499.SAMN04488000_118145"/>
<proteinExistence type="inferred from homology"/>
<dbReference type="Proteomes" id="UP000199503">
    <property type="component" value="Unassembled WGS sequence"/>
</dbReference>
<dbReference type="InterPro" id="IPR004107">
    <property type="entry name" value="Integrase_SAM-like_N"/>
</dbReference>
<keyword evidence="3 5" id="KW-0238">DNA-binding</keyword>
<name>A0A1H9VJA4_9PSEU</name>
<dbReference type="InterPro" id="IPR050090">
    <property type="entry name" value="Tyrosine_recombinase_XerCD"/>
</dbReference>
<evidence type="ECO:0000313" key="9">
    <source>
        <dbReference type="Proteomes" id="UP000199503"/>
    </source>
</evidence>
<dbReference type="PROSITE" id="PS51900">
    <property type="entry name" value="CB"/>
    <property type="match status" value="1"/>
</dbReference>
<dbReference type="CDD" id="cd01189">
    <property type="entry name" value="INT_ICEBs1_C_like"/>
    <property type="match status" value="1"/>
</dbReference>
<dbReference type="InterPro" id="IPR044068">
    <property type="entry name" value="CB"/>
</dbReference>
<evidence type="ECO:0000256" key="4">
    <source>
        <dbReference type="ARBA" id="ARBA00023172"/>
    </source>
</evidence>
<dbReference type="InterPro" id="IPR002104">
    <property type="entry name" value="Integrase_catalytic"/>
</dbReference>
<feature type="domain" description="Core-binding (CB)" evidence="7">
    <location>
        <begin position="86"/>
        <end position="165"/>
    </location>
</feature>
<gene>
    <name evidence="8" type="ORF">SAMN04488000_118145</name>
</gene>
<dbReference type="EMBL" id="FOFV01000018">
    <property type="protein sequence ID" value="SES21417.1"/>
    <property type="molecule type" value="Genomic_DNA"/>
</dbReference>
<accession>A0A1H9VJA4</accession>
<evidence type="ECO:0000256" key="3">
    <source>
        <dbReference type="ARBA" id="ARBA00023125"/>
    </source>
</evidence>
<protein>
    <submittedName>
        <fullName evidence="8">Site-specific recombinase XerD</fullName>
    </submittedName>
</protein>
<evidence type="ECO:0000256" key="2">
    <source>
        <dbReference type="ARBA" id="ARBA00022908"/>
    </source>
</evidence>
<dbReference type="AlphaFoldDB" id="A0A1H9VJA4"/>
<dbReference type="SUPFAM" id="SSF56349">
    <property type="entry name" value="DNA breaking-rejoining enzymes"/>
    <property type="match status" value="1"/>
</dbReference>
<dbReference type="PROSITE" id="PS51898">
    <property type="entry name" value="TYR_RECOMBINASE"/>
    <property type="match status" value="1"/>
</dbReference>
<dbReference type="PANTHER" id="PTHR30349:SF64">
    <property type="entry name" value="PROPHAGE INTEGRASE INTD-RELATED"/>
    <property type="match status" value="1"/>
</dbReference>
<sequence length="420" mass="46917">MCRCGKPALKVCTIKSGEEIPWCGENGRIRNTRWGTGKRWLAVWLDPEGRERSKAFKTKTPADLHWAAQETDVERGQYLDPKAGKELFSDVAERFLASRSVDPSTAIKYRGVYESHIKPVLGQRSVKAIRPSDISGFQTKLGETRGASTVALARLVVVGVLDIAVADDSIKKNPALNKIVQSVNNQSRSKIRAWGDATVFAVIDAHPEYLRAMPTLGASCGLREGELFGLAEEDVDFEAGVIHVRRQIKKLGADHIFGLPKNDSEREVPMAEGTAQVLREHMRKYPPRPLTLPWEKLTGKPTTHKILFRWKDGGHLKARNYSQYVWKPAIVAAGVIPKPEKGADGKPKYVTTRKEGTHALRHYYASVVLQDGVNVRELAEYLGHHDAGYTLRQYAHLLPDSHDRARKAINARLFRPRAVS</sequence>
<keyword evidence="2" id="KW-0229">DNA integration</keyword>
<reference evidence="9" key="1">
    <citation type="submission" date="2016-10" db="EMBL/GenBank/DDBJ databases">
        <authorList>
            <person name="Varghese N."/>
            <person name="Submissions S."/>
        </authorList>
    </citation>
    <scope>NUCLEOTIDE SEQUENCE [LARGE SCALE GENOMIC DNA]</scope>
    <source>
        <strain evidence="9">DSM 44437</strain>
    </source>
</reference>
<dbReference type="GO" id="GO:0015074">
    <property type="term" value="P:DNA integration"/>
    <property type="evidence" value="ECO:0007669"/>
    <property type="project" value="UniProtKB-KW"/>
</dbReference>
<dbReference type="Gene3D" id="1.10.150.130">
    <property type="match status" value="1"/>
</dbReference>
<dbReference type="Gene3D" id="1.10.443.10">
    <property type="entry name" value="Intergrase catalytic core"/>
    <property type="match status" value="1"/>
</dbReference>
<comment type="similarity">
    <text evidence="1">Belongs to the 'phage' integrase family.</text>
</comment>
<dbReference type="InterPro" id="IPR011010">
    <property type="entry name" value="DNA_brk_join_enz"/>
</dbReference>
<dbReference type="Pfam" id="PF00589">
    <property type="entry name" value="Phage_integrase"/>
    <property type="match status" value="1"/>
</dbReference>
<evidence type="ECO:0000259" key="7">
    <source>
        <dbReference type="PROSITE" id="PS51900"/>
    </source>
</evidence>
<evidence type="ECO:0000256" key="1">
    <source>
        <dbReference type="ARBA" id="ARBA00008857"/>
    </source>
</evidence>
<dbReference type="GO" id="GO:0006310">
    <property type="term" value="P:DNA recombination"/>
    <property type="evidence" value="ECO:0007669"/>
    <property type="project" value="UniProtKB-KW"/>
</dbReference>
<dbReference type="InterPro" id="IPR013762">
    <property type="entry name" value="Integrase-like_cat_sf"/>
</dbReference>
<dbReference type="PANTHER" id="PTHR30349">
    <property type="entry name" value="PHAGE INTEGRASE-RELATED"/>
    <property type="match status" value="1"/>
</dbReference>
<keyword evidence="4" id="KW-0233">DNA recombination</keyword>
<evidence type="ECO:0000259" key="6">
    <source>
        <dbReference type="PROSITE" id="PS51898"/>
    </source>
</evidence>
<feature type="domain" description="Tyr recombinase" evidence="6">
    <location>
        <begin position="189"/>
        <end position="410"/>
    </location>
</feature>
<evidence type="ECO:0000313" key="8">
    <source>
        <dbReference type="EMBL" id="SES21417.1"/>
    </source>
</evidence>
<dbReference type="Pfam" id="PF14659">
    <property type="entry name" value="Phage_int_SAM_3"/>
    <property type="match status" value="1"/>
</dbReference>
<evidence type="ECO:0000256" key="5">
    <source>
        <dbReference type="PROSITE-ProRule" id="PRU01248"/>
    </source>
</evidence>
<dbReference type="GO" id="GO:0003677">
    <property type="term" value="F:DNA binding"/>
    <property type="evidence" value="ECO:0007669"/>
    <property type="project" value="UniProtKB-UniRule"/>
</dbReference>
<dbReference type="InterPro" id="IPR010998">
    <property type="entry name" value="Integrase_recombinase_N"/>
</dbReference>